<organism evidence="1">
    <name type="scientific">marine sediment metagenome</name>
    <dbReference type="NCBI Taxonomy" id="412755"/>
    <lineage>
        <taxon>unclassified sequences</taxon>
        <taxon>metagenomes</taxon>
        <taxon>ecological metagenomes</taxon>
    </lineage>
</organism>
<name>A0A0F9UGU9_9ZZZZ</name>
<sequence>MTLKRKLLLGAVAIVVVALTIAAIGGIGYNADQNWQFVQGIWGTVRDQDRGGYYFRKYATVWTYPRYMEFIYNDVKNEGADPCEATRITFNDGGTARVETFVRIMTPIDFNDRREFHRQFGGASTEAGRMQLVKNAVGSFMIDCLKTTASLMSSSEHQAARKGEFKQVAELQLSNGLYVMESEKRQVKDVTDEEGKMITIDATRIILGKDGLPLIKKPSPLTQDYKIKIVHFSVTGTNYSEITREQFVAKQKSFLNAELSKAERKEMVQERLKIEERGRKDKADMTAIANVIKAKAVIAAQQLAEVAAQRKVEKETVASMNLEIAKIKKTEAETLANQMLAVATINLSAAKKDAARIIELAKAEQERIQLAGAITEKDRVLATIKAERDVKIAIALAVVKSPLVVMVSSGGAGEKEDVMNNLINIRLLQGAGIIPNKGQFGEILPIPMENLRSSPTSK</sequence>
<proteinExistence type="predicted"/>
<gene>
    <name evidence="1" type="ORF">LCGC14_0608560</name>
</gene>
<evidence type="ECO:0008006" key="2">
    <source>
        <dbReference type="Google" id="ProtNLM"/>
    </source>
</evidence>
<dbReference type="EMBL" id="LAZR01001003">
    <property type="protein sequence ID" value="KKN52813.1"/>
    <property type="molecule type" value="Genomic_DNA"/>
</dbReference>
<protein>
    <recommendedName>
        <fullName evidence="2">Band 7 domain-containing protein</fullName>
    </recommendedName>
</protein>
<accession>A0A0F9UGU9</accession>
<comment type="caution">
    <text evidence="1">The sequence shown here is derived from an EMBL/GenBank/DDBJ whole genome shotgun (WGS) entry which is preliminary data.</text>
</comment>
<evidence type="ECO:0000313" key="1">
    <source>
        <dbReference type="EMBL" id="KKN52813.1"/>
    </source>
</evidence>
<reference evidence="1" key="1">
    <citation type="journal article" date="2015" name="Nature">
        <title>Complex archaea that bridge the gap between prokaryotes and eukaryotes.</title>
        <authorList>
            <person name="Spang A."/>
            <person name="Saw J.H."/>
            <person name="Jorgensen S.L."/>
            <person name="Zaremba-Niedzwiedzka K."/>
            <person name="Martijn J."/>
            <person name="Lind A.E."/>
            <person name="van Eijk R."/>
            <person name="Schleper C."/>
            <person name="Guy L."/>
            <person name="Ettema T.J."/>
        </authorList>
    </citation>
    <scope>NUCLEOTIDE SEQUENCE</scope>
</reference>
<dbReference type="AlphaFoldDB" id="A0A0F9UGU9"/>